<feature type="domain" description="O-methyltransferase dimerisation" evidence="6">
    <location>
        <begin position="23"/>
        <end position="116"/>
    </location>
</feature>
<keyword evidence="8" id="KW-1185">Reference proteome</keyword>
<evidence type="ECO:0000256" key="2">
    <source>
        <dbReference type="ARBA" id="ARBA00022679"/>
    </source>
</evidence>
<dbReference type="Gene3D" id="1.10.10.10">
    <property type="entry name" value="Winged helix-like DNA-binding domain superfamily/Winged helix DNA-binding domain"/>
    <property type="match status" value="1"/>
</dbReference>
<dbReference type="InterPro" id="IPR029063">
    <property type="entry name" value="SAM-dependent_MTases_sf"/>
</dbReference>
<evidence type="ECO:0000256" key="1">
    <source>
        <dbReference type="ARBA" id="ARBA00022603"/>
    </source>
</evidence>
<reference evidence="7" key="1">
    <citation type="submission" date="2021-01" db="EMBL/GenBank/DDBJ databases">
        <title>Adiantum capillus-veneris genome.</title>
        <authorList>
            <person name="Fang Y."/>
            <person name="Liao Q."/>
        </authorList>
    </citation>
    <scope>NUCLEOTIDE SEQUENCE</scope>
    <source>
        <strain evidence="7">H3</strain>
        <tissue evidence="7">Leaf</tissue>
    </source>
</reference>
<dbReference type="GO" id="GO:0046983">
    <property type="term" value="F:protein dimerization activity"/>
    <property type="evidence" value="ECO:0007669"/>
    <property type="project" value="InterPro"/>
</dbReference>
<evidence type="ECO:0000313" key="7">
    <source>
        <dbReference type="EMBL" id="KAI5061839.1"/>
    </source>
</evidence>
<dbReference type="InterPro" id="IPR012967">
    <property type="entry name" value="COMT_dimerisation"/>
</dbReference>
<dbReference type="InterPro" id="IPR036388">
    <property type="entry name" value="WH-like_DNA-bd_sf"/>
</dbReference>
<dbReference type="AlphaFoldDB" id="A0A9D4Z5A3"/>
<evidence type="ECO:0000259" key="5">
    <source>
        <dbReference type="Pfam" id="PF00891"/>
    </source>
</evidence>
<evidence type="ECO:0000256" key="3">
    <source>
        <dbReference type="ARBA" id="ARBA00022691"/>
    </source>
</evidence>
<dbReference type="EMBL" id="JABFUD020000022">
    <property type="protein sequence ID" value="KAI5061839.1"/>
    <property type="molecule type" value="Genomic_DNA"/>
</dbReference>
<gene>
    <name evidence="7" type="ORF">GOP47_0022378</name>
</gene>
<evidence type="ECO:0000256" key="4">
    <source>
        <dbReference type="PIRSR" id="PIRSR005739-1"/>
    </source>
</evidence>
<keyword evidence="2" id="KW-0808">Transferase</keyword>
<dbReference type="SUPFAM" id="SSF46785">
    <property type="entry name" value="Winged helix' DNA-binding domain"/>
    <property type="match status" value="1"/>
</dbReference>
<comment type="caution">
    <text evidence="7">The sequence shown here is derived from an EMBL/GenBank/DDBJ whole genome shotgun (WGS) entry which is preliminary data.</text>
</comment>
<dbReference type="PIRSF" id="PIRSF005739">
    <property type="entry name" value="O-mtase"/>
    <property type="match status" value="1"/>
</dbReference>
<dbReference type="Pfam" id="PF00891">
    <property type="entry name" value="Methyltransf_2"/>
    <property type="match status" value="1"/>
</dbReference>
<protein>
    <submittedName>
        <fullName evidence="7">Uncharacterized protein</fullName>
    </submittedName>
</protein>
<dbReference type="GO" id="GO:0032259">
    <property type="term" value="P:methylation"/>
    <property type="evidence" value="ECO:0007669"/>
    <property type="project" value="UniProtKB-KW"/>
</dbReference>
<name>A0A9D4Z5A3_ADICA</name>
<feature type="active site" description="Proton acceptor" evidence="4">
    <location>
        <position position="267"/>
    </location>
</feature>
<dbReference type="InterPro" id="IPR001077">
    <property type="entry name" value="COMT_C"/>
</dbReference>
<sequence length="362" mass="39135">MGSSAGSDESAFSRVMEVAMLGVLPMALKAAMELKVMDILAQHADEEGAGGVDGGSYLTATQIAARVEGRTAPPEEAASALDRILRVLASHGLLASMSSSGSTSYGLTPSSRLLLQTGLNSLAPFVLLVQDPVYWQAYYDFHQAVLQGGTIFARVHGMKSFAFTKKDPAFDQLFNRAMFAHSQLVMATLLDTYTGFQALHSLVDVGGSKGACLGMITSRYPNIKGINFDLPHVIAGAPTYPGVEHIGGDMFVAIPKGEAIFMKWILHDWSDDHCWNIFKNCYSSLPNNGKVIVMDAILPKQVEQDADARATYHMDLVMLAFNDGGKERTKEEFEALSMSVGFAKVQVLHNIHGLSVIEISKV</sequence>
<dbReference type="PROSITE" id="PS51683">
    <property type="entry name" value="SAM_OMT_II"/>
    <property type="match status" value="1"/>
</dbReference>
<dbReference type="OrthoDB" id="1606438at2759"/>
<dbReference type="InterPro" id="IPR036390">
    <property type="entry name" value="WH_DNA-bd_sf"/>
</dbReference>
<dbReference type="InterPro" id="IPR016461">
    <property type="entry name" value="COMT-like"/>
</dbReference>
<dbReference type="Gene3D" id="3.40.50.150">
    <property type="entry name" value="Vaccinia Virus protein VP39"/>
    <property type="match status" value="1"/>
</dbReference>
<organism evidence="7 8">
    <name type="scientific">Adiantum capillus-veneris</name>
    <name type="common">Maidenhair fern</name>
    <dbReference type="NCBI Taxonomy" id="13818"/>
    <lineage>
        <taxon>Eukaryota</taxon>
        <taxon>Viridiplantae</taxon>
        <taxon>Streptophyta</taxon>
        <taxon>Embryophyta</taxon>
        <taxon>Tracheophyta</taxon>
        <taxon>Polypodiopsida</taxon>
        <taxon>Polypodiidae</taxon>
        <taxon>Polypodiales</taxon>
        <taxon>Pteridineae</taxon>
        <taxon>Pteridaceae</taxon>
        <taxon>Vittarioideae</taxon>
        <taxon>Adiantum</taxon>
    </lineage>
</organism>
<feature type="domain" description="O-methyltransferase C-terminal" evidence="5">
    <location>
        <begin position="138"/>
        <end position="342"/>
    </location>
</feature>
<evidence type="ECO:0000259" key="6">
    <source>
        <dbReference type="Pfam" id="PF08100"/>
    </source>
</evidence>
<keyword evidence="1" id="KW-0489">Methyltransferase</keyword>
<proteinExistence type="predicted"/>
<dbReference type="GO" id="GO:0008171">
    <property type="term" value="F:O-methyltransferase activity"/>
    <property type="evidence" value="ECO:0007669"/>
    <property type="project" value="InterPro"/>
</dbReference>
<keyword evidence="3" id="KW-0949">S-adenosyl-L-methionine</keyword>
<accession>A0A9D4Z5A3</accession>
<dbReference type="Pfam" id="PF08100">
    <property type="entry name" value="Dimerisation"/>
    <property type="match status" value="1"/>
</dbReference>
<evidence type="ECO:0000313" key="8">
    <source>
        <dbReference type="Proteomes" id="UP000886520"/>
    </source>
</evidence>
<dbReference type="Proteomes" id="UP000886520">
    <property type="component" value="Chromosome 22"/>
</dbReference>
<dbReference type="SUPFAM" id="SSF53335">
    <property type="entry name" value="S-adenosyl-L-methionine-dependent methyltransferases"/>
    <property type="match status" value="1"/>
</dbReference>
<dbReference type="PANTHER" id="PTHR11746">
    <property type="entry name" value="O-METHYLTRANSFERASE"/>
    <property type="match status" value="1"/>
</dbReference>